<evidence type="ECO:0000313" key="4">
    <source>
        <dbReference type="EMBL" id="EME36594.1"/>
    </source>
</evidence>
<dbReference type="Gene3D" id="3.40.50.720">
    <property type="entry name" value="NAD(P)-binding Rossmann-like Domain"/>
    <property type="match status" value="1"/>
</dbReference>
<dbReference type="Proteomes" id="UP000009877">
    <property type="component" value="Unassembled WGS sequence"/>
</dbReference>
<dbReference type="AlphaFoldDB" id="M2YD87"/>
<dbReference type="Gene3D" id="3.90.180.10">
    <property type="entry name" value="Medium-chain alcohol dehydrogenases, catalytic domain"/>
    <property type="match status" value="1"/>
</dbReference>
<dbReference type="InterPro" id="IPR011032">
    <property type="entry name" value="GroES-like_sf"/>
</dbReference>
<evidence type="ECO:0000256" key="2">
    <source>
        <dbReference type="ARBA" id="ARBA00023002"/>
    </source>
</evidence>
<dbReference type="EMBL" id="ANHZ02000011">
    <property type="protein sequence ID" value="EME36594.1"/>
    <property type="molecule type" value="Genomic_DNA"/>
</dbReference>
<dbReference type="SMART" id="SM00829">
    <property type="entry name" value="PKS_ER"/>
    <property type="match status" value="1"/>
</dbReference>
<dbReference type="SUPFAM" id="SSF51735">
    <property type="entry name" value="NAD(P)-binding Rossmann-fold domains"/>
    <property type="match status" value="1"/>
</dbReference>
<dbReference type="RefSeq" id="WP_006214682.1">
    <property type="nucleotide sequence ID" value="NZ_ANHZ02000011.1"/>
</dbReference>
<accession>M2YD87</accession>
<reference evidence="4 5" key="1">
    <citation type="journal article" date="2014" name="Genome Announc.">
        <title>Draft Genome Sequence of Kocuria palustris PEL.</title>
        <authorList>
            <person name="Sharma G."/>
            <person name="Khatri I."/>
            <person name="Subramanian S."/>
        </authorList>
    </citation>
    <scope>NUCLEOTIDE SEQUENCE [LARGE SCALE GENOMIC DNA]</scope>
    <source>
        <strain evidence="4 5">PEL</strain>
    </source>
</reference>
<dbReference type="InterPro" id="IPR013149">
    <property type="entry name" value="ADH-like_C"/>
</dbReference>
<sequence length="331" mass="35002">MRAVAEADHGGPEVLTVTDQPVPELTADGIRIRVEHAGINRADVLQRTGHYKVPDGGSAIYGLEISGRVLEVGAEAPQHALSGDVLVPGARVCALMDSGGYAEEVVAPAANVLPVPDALSMTDAAALPEVLATVWSNLVMEAGARSGQTLLLHGGTGGIGTAAIQIARSIGMRVITTVSSEAKAEFVRELGAEAIRYDQEDFVGRVKELTDGRGPEVIFDVVGAKYLEPNLKALAVDGTLIIIGLQGGRKAEIDLGSFMVKRQHLVATTLRARPADQKARIMAQVHEHVWPLVASGQIRAVLDREFPLDQAAQAHEHFDSGTHIGKILLTP</sequence>
<comment type="caution">
    <text evidence="4">The sequence shown here is derived from an EMBL/GenBank/DDBJ whole genome shotgun (WGS) entry which is preliminary data.</text>
</comment>
<dbReference type="InterPro" id="IPR036291">
    <property type="entry name" value="NAD(P)-bd_dom_sf"/>
</dbReference>
<keyword evidence="5" id="KW-1185">Reference proteome</keyword>
<dbReference type="PANTHER" id="PTHR48106:SF8">
    <property type="entry name" value="OS02G0805600 PROTEIN"/>
    <property type="match status" value="1"/>
</dbReference>
<feature type="domain" description="Enoyl reductase (ER)" evidence="3">
    <location>
        <begin position="10"/>
        <end position="329"/>
    </location>
</feature>
<keyword evidence="2" id="KW-0560">Oxidoreductase</keyword>
<dbReference type="GO" id="GO:0016651">
    <property type="term" value="F:oxidoreductase activity, acting on NAD(P)H"/>
    <property type="evidence" value="ECO:0007669"/>
    <property type="project" value="TreeGrafter"/>
</dbReference>
<evidence type="ECO:0000256" key="1">
    <source>
        <dbReference type="ARBA" id="ARBA00022857"/>
    </source>
</evidence>
<dbReference type="Pfam" id="PF00107">
    <property type="entry name" value="ADH_zinc_N"/>
    <property type="match status" value="1"/>
</dbReference>
<dbReference type="STRING" id="71999.KPaMU14_02000"/>
<proteinExistence type="predicted"/>
<name>M2YD87_9MICC</name>
<dbReference type="Pfam" id="PF08240">
    <property type="entry name" value="ADH_N"/>
    <property type="match status" value="1"/>
</dbReference>
<keyword evidence="1" id="KW-0521">NADP</keyword>
<protein>
    <submittedName>
        <fullName evidence="4">Quinone oxidoreductase</fullName>
    </submittedName>
</protein>
<gene>
    <name evidence="4" type="ORF">C884_00268</name>
</gene>
<dbReference type="GO" id="GO:0070402">
    <property type="term" value="F:NADPH binding"/>
    <property type="evidence" value="ECO:0007669"/>
    <property type="project" value="TreeGrafter"/>
</dbReference>
<dbReference type="SUPFAM" id="SSF50129">
    <property type="entry name" value="GroES-like"/>
    <property type="match status" value="1"/>
</dbReference>
<dbReference type="InterPro" id="IPR013154">
    <property type="entry name" value="ADH-like_N"/>
</dbReference>
<evidence type="ECO:0000259" key="3">
    <source>
        <dbReference type="SMART" id="SM00829"/>
    </source>
</evidence>
<dbReference type="InterPro" id="IPR014189">
    <property type="entry name" value="Quinone_OxRdtase_PIG3"/>
</dbReference>
<dbReference type="InterPro" id="IPR020843">
    <property type="entry name" value="ER"/>
</dbReference>
<organism evidence="4 5">
    <name type="scientific">Kocuria palustris PEL</name>
    <dbReference type="NCBI Taxonomy" id="1236550"/>
    <lineage>
        <taxon>Bacteria</taxon>
        <taxon>Bacillati</taxon>
        <taxon>Actinomycetota</taxon>
        <taxon>Actinomycetes</taxon>
        <taxon>Micrococcales</taxon>
        <taxon>Micrococcaceae</taxon>
        <taxon>Kocuria</taxon>
    </lineage>
</organism>
<dbReference type="PANTHER" id="PTHR48106">
    <property type="entry name" value="QUINONE OXIDOREDUCTASE PIG3-RELATED"/>
    <property type="match status" value="1"/>
</dbReference>
<dbReference type="CDD" id="cd05276">
    <property type="entry name" value="p53_inducible_oxidoreductase"/>
    <property type="match status" value="1"/>
</dbReference>
<evidence type="ECO:0000313" key="5">
    <source>
        <dbReference type="Proteomes" id="UP000009877"/>
    </source>
</evidence>
<dbReference type="NCBIfam" id="TIGR02824">
    <property type="entry name" value="quinone_pig3"/>
    <property type="match status" value="1"/>
</dbReference>